<protein>
    <submittedName>
        <fullName evidence="3">Uncharacterized protein</fullName>
    </submittedName>
</protein>
<evidence type="ECO:0000259" key="2">
    <source>
        <dbReference type="Pfam" id="PF09922"/>
    </source>
</evidence>
<dbReference type="Proteomes" id="UP000266975">
    <property type="component" value="Unassembled WGS sequence"/>
</dbReference>
<dbReference type="OrthoDB" id="4772576at2"/>
<evidence type="ECO:0000313" key="4">
    <source>
        <dbReference type="Proteomes" id="UP000266975"/>
    </source>
</evidence>
<dbReference type="InterPro" id="IPR024425">
    <property type="entry name" value="LiaF-like_C"/>
</dbReference>
<gene>
    <name evidence="3" type="ORF">C5L39_04215</name>
</gene>
<dbReference type="AlphaFoldDB" id="A0A3M8K8L4"/>
<dbReference type="PANTHER" id="PTHR40763:SF5">
    <property type="entry name" value="MEMBRANE PROTEIN"/>
    <property type="match status" value="1"/>
</dbReference>
<feature type="domain" description="DUF1707" evidence="1">
    <location>
        <begin position="8"/>
        <end position="49"/>
    </location>
</feature>
<dbReference type="InterPro" id="IPR012551">
    <property type="entry name" value="DUF1707_SHOCT-like"/>
</dbReference>
<evidence type="ECO:0000259" key="1">
    <source>
        <dbReference type="Pfam" id="PF08044"/>
    </source>
</evidence>
<proteinExistence type="predicted"/>
<reference evidence="3 4" key="1">
    <citation type="submission" date="2018-02" db="EMBL/GenBank/DDBJ databases">
        <title>Corynebacterium alimpuense sp. nov., a marine obligate actinomycete isolated from sediments of Valparaiso bay, Chile.</title>
        <authorList>
            <person name="Claverias F."/>
            <person name="Gonzales-Siles L."/>
            <person name="Salva-Serra F."/>
            <person name="Inganaes E."/>
            <person name="Molin K."/>
            <person name="Cumsille A."/>
            <person name="Undabarrena A."/>
            <person name="Couve E."/>
            <person name="Moore E.R.B."/>
            <person name="Gomila M."/>
            <person name="Camara B."/>
        </authorList>
    </citation>
    <scope>NUCLEOTIDE SEQUENCE [LARGE SCALE GENOMIC DNA]</scope>
    <source>
        <strain evidence="3 4">CCUG 69366</strain>
    </source>
</reference>
<comment type="caution">
    <text evidence="3">The sequence shown here is derived from an EMBL/GenBank/DDBJ whole genome shotgun (WGS) entry which is preliminary data.</text>
</comment>
<dbReference type="EMBL" id="PTJO01000003">
    <property type="protein sequence ID" value="RNE49561.1"/>
    <property type="molecule type" value="Genomic_DNA"/>
</dbReference>
<name>A0A3M8K8L4_9CORY</name>
<dbReference type="Pfam" id="PF09922">
    <property type="entry name" value="LiaF-like_C"/>
    <property type="match status" value="1"/>
</dbReference>
<accession>A0A3M8K8L4</accession>
<feature type="domain" description="Cell wall-active antibiotics response LiaF-like C-terminal" evidence="2">
    <location>
        <begin position="85"/>
        <end position="159"/>
    </location>
</feature>
<dbReference type="PANTHER" id="PTHR40763">
    <property type="entry name" value="MEMBRANE PROTEIN-RELATED"/>
    <property type="match status" value="1"/>
</dbReference>
<dbReference type="RefSeq" id="WP_123047607.1">
    <property type="nucleotide sequence ID" value="NZ_PTJO01000003.1"/>
</dbReference>
<dbReference type="Pfam" id="PF08044">
    <property type="entry name" value="DUF1707"/>
    <property type="match status" value="1"/>
</dbReference>
<keyword evidence="4" id="KW-1185">Reference proteome</keyword>
<organism evidence="3 4">
    <name type="scientific">Corynebacterium alimapuense</name>
    <dbReference type="NCBI Taxonomy" id="1576874"/>
    <lineage>
        <taxon>Bacteria</taxon>
        <taxon>Bacillati</taxon>
        <taxon>Actinomycetota</taxon>
        <taxon>Actinomycetes</taxon>
        <taxon>Mycobacteriales</taxon>
        <taxon>Corynebacteriaceae</taxon>
        <taxon>Corynebacterium</taxon>
    </lineage>
</organism>
<evidence type="ECO:0000313" key="3">
    <source>
        <dbReference type="EMBL" id="RNE49561.1"/>
    </source>
</evidence>
<sequence length="198" mass="21721">MKELEHQDHREQAQQALTLAVAEGRLDLGEFSELVGIVWSTEEPTVLDSIIAQVQPQQQNSANADLVSPDQALAVDIPQETTSVFGDIERSGYWLVPQQSTITTVFGDVFLDLRRAVAATPVVTIHINAVLGDVRLLLPPGVPVESQFTTILGTNKVKSSNPMPGAPLVKLTGRSILGDLKVTTKDLDEDPSFWWRWL</sequence>